<protein>
    <submittedName>
        <fullName evidence="1">Uncharacterized protein</fullName>
    </submittedName>
</protein>
<keyword evidence="2" id="KW-1185">Reference proteome</keyword>
<proteinExistence type="predicted"/>
<gene>
    <name evidence="1" type="ORF">D8M05_04085</name>
</gene>
<dbReference type="AlphaFoldDB" id="A0A494Z535"/>
<evidence type="ECO:0000313" key="1">
    <source>
        <dbReference type="EMBL" id="RKQ17585.1"/>
    </source>
</evidence>
<dbReference type="RefSeq" id="WP_121128915.1">
    <property type="nucleotide sequence ID" value="NZ_JBHUFK010000001.1"/>
</dbReference>
<organism evidence="1 2">
    <name type="scientific">Oceanobacillus bengalensis</name>
    <dbReference type="NCBI Taxonomy" id="1435466"/>
    <lineage>
        <taxon>Bacteria</taxon>
        <taxon>Bacillati</taxon>
        <taxon>Bacillota</taxon>
        <taxon>Bacilli</taxon>
        <taxon>Bacillales</taxon>
        <taxon>Bacillaceae</taxon>
        <taxon>Oceanobacillus</taxon>
    </lineage>
</organism>
<reference evidence="1 2" key="1">
    <citation type="journal article" date="2015" name="Antonie Van Leeuwenhoek">
        <title>Oceanobacillus bengalensis sp. nov., a bacterium isolated from seawater of the Bay of Bengal.</title>
        <authorList>
            <person name="Yongchang O."/>
            <person name="Xiang W."/>
            <person name="Wang G."/>
        </authorList>
    </citation>
    <scope>NUCLEOTIDE SEQUENCE [LARGE SCALE GENOMIC DNA]</scope>
    <source>
        <strain evidence="1 2">MCCC 1K00260</strain>
    </source>
</reference>
<comment type="caution">
    <text evidence="1">The sequence shown here is derived from an EMBL/GenBank/DDBJ whole genome shotgun (WGS) entry which is preliminary data.</text>
</comment>
<dbReference type="Proteomes" id="UP000281813">
    <property type="component" value="Unassembled WGS sequence"/>
</dbReference>
<name>A0A494Z535_9BACI</name>
<sequence length="96" mass="10782">MFFFENEAGFVQDREDLLHVLKLRFGDIAPGIVDSIYKIDDLDALERLILVAANAPTLTVFLEELEAGNDSFKIVGERFNPIDSIQQGGDSHGQEW</sequence>
<accession>A0A494Z535</accession>
<evidence type="ECO:0000313" key="2">
    <source>
        <dbReference type="Proteomes" id="UP000281813"/>
    </source>
</evidence>
<dbReference type="OrthoDB" id="2382411at2"/>
<dbReference type="EMBL" id="RBZO01000004">
    <property type="protein sequence ID" value="RKQ17585.1"/>
    <property type="molecule type" value="Genomic_DNA"/>
</dbReference>